<reference evidence="5" key="1">
    <citation type="journal article" date="2023" name="BMC Genomics">
        <title>Chromosome-level genome assemblies of Cutaneotrichosporon spp. (Trichosporonales, Basidiomycota) reveal imbalanced evolution between nucleotide sequences and chromosome synteny.</title>
        <authorList>
            <person name="Kobayashi Y."/>
            <person name="Kayamori A."/>
            <person name="Aoki K."/>
            <person name="Shiwa Y."/>
            <person name="Matsutani M."/>
            <person name="Fujita N."/>
            <person name="Sugita T."/>
            <person name="Iwasaki W."/>
            <person name="Tanaka N."/>
            <person name="Takashima M."/>
        </authorList>
    </citation>
    <scope>NUCLEOTIDE SEQUENCE</scope>
    <source>
        <strain evidence="5">HIS016</strain>
    </source>
</reference>
<gene>
    <name evidence="5" type="ORF">CspeluHIS016_0502200</name>
</gene>
<evidence type="ECO:0000256" key="1">
    <source>
        <dbReference type="ARBA" id="ARBA00004123"/>
    </source>
</evidence>
<dbReference type="SUPFAM" id="SSF81383">
    <property type="entry name" value="F-box domain"/>
    <property type="match status" value="1"/>
</dbReference>
<evidence type="ECO:0000256" key="3">
    <source>
        <dbReference type="ARBA" id="ARBA00023242"/>
    </source>
</evidence>
<proteinExistence type="predicted"/>
<comment type="caution">
    <text evidence="5">The sequence shown here is derived from an EMBL/GenBank/DDBJ whole genome shotgun (WGS) entry which is preliminary data.</text>
</comment>
<dbReference type="CDD" id="cd21075">
    <property type="entry name" value="DBD_XPA-like"/>
    <property type="match status" value="1"/>
</dbReference>
<evidence type="ECO:0000256" key="2">
    <source>
        <dbReference type="ARBA" id="ARBA00022833"/>
    </source>
</evidence>
<protein>
    <recommendedName>
        <fullName evidence="7">F-box domain-containing protein</fullName>
    </recommendedName>
</protein>
<evidence type="ECO:0008006" key="7">
    <source>
        <dbReference type="Google" id="ProtNLM"/>
    </source>
</evidence>
<dbReference type="EMBL" id="BTCM01000005">
    <property type="protein sequence ID" value="GMK58188.1"/>
    <property type="molecule type" value="Genomic_DNA"/>
</dbReference>
<evidence type="ECO:0000256" key="4">
    <source>
        <dbReference type="SAM" id="MobiDB-lite"/>
    </source>
</evidence>
<keyword evidence="2" id="KW-0862">Zinc</keyword>
<feature type="compositionally biased region" description="Basic and acidic residues" evidence="4">
    <location>
        <begin position="282"/>
        <end position="293"/>
    </location>
</feature>
<dbReference type="Gene3D" id="3.90.530.10">
    <property type="entry name" value="XPA C-terminal domain"/>
    <property type="match status" value="1"/>
</dbReference>
<accession>A0AAD3TWU1</accession>
<evidence type="ECO:0000313" key="6">
    <source>
        <dbReference type="Proteomes" id="UP001222932"/>
    </source>
</evidence>
<comment type="subcellular location">
    <subcellularLocation>
        <location evidence="1">Nucleus</location>
    </subcellularLocation>
</comment>
<dbReference type="AlphaFoldDB" id="A0AAD3TWU1"/>
<dbReference type="InterPro" id="IPR037129">
    <property type="entry name" value="XPA_sf"/>
</dbReference>
<dbReference type="InterPro" id="IPR009061">
    <property type="entry name" value="DNA-bd_dom_put_sf"/>
</dbReference>
<evidence type="ECO:0000313" key="5">
    <source>
        <dbReference type="EMBL" id="GMK58188.1"/>
    </source>
</evidence>
<keyword evidence="3" id="KW-0539">Nucleus</keyword>
<dbReference type="InterPro" id="IPR036047">
    <property type="entry name" value="F-box-like_dom_sf"/>
</dbReference>
<name>A0AAD3TWU1_9TREE</name>
<sequence>MDVDFADARSDSVDRHIVDSDVGSSQYNGKCAKRIRIPPVTKLIRWNDLPNWYSRKDTPLLTLPPELLDRIFSLETGLVVRDYVALAGVNRMFRRLFDDAVFKEVCLHHLSSDKSANPPPGVPVTSQIFSRDVPEWKVSKTTTRLHDIPSNTYTPRGKREDWSRAQYTVYRQERDIHLMKHRLARYKAGYEASVKRKETSGKPIEHPPVKDGTATRQVIGVLRGCRPGERPFGPKGEATDQQIARYDHSTYERRILGAHEWTKMKLDELEAKLNALIREAEHPHQEDDGEPRKPWSVPCTPESDDLSDDKLYSFEPSDWGEDGYRVIHDFWPSPYRDKAAASLYEKRLNKTTANDLYKLTDAELATLKHVLAANPLNKATPRRLFLETAVEALAYRVHGGPVGHAMYHAKMTERIKKGRETRRAKRGPNYDVVGGYRKPKHWKG</sequence>
<dbReference type="Proteomes" id="UP001222932">
    <property type="component" value="Unassembled WGS sequence"/>
</dbReference>
<dbReference type="GO" id="GO:0005634">
    <property type="term" value="C:nucleus"/>
    <property type="evidence" value="ECO:0007669"/>
    <property type="project" value="UniProtKB-SubCell"/>
</dbReference>
<feature type="region of interest" description="Disordered" evidence="4">
    <location>
        <begin position="282"/>
        <end position="307"/>
    </location>
</feature>
<dbReference type="SUPFAM" id="SSF46955">
    <property type="entry name" value="Putative DNA-binding domain"/>
    <property type="match status" value="1"/>
</dbReference>
<organism evidence="5 6">
    <name type="scientific">Cutaneotrichosporon spelunceum</name>
    <dbReference type="NCBI Taxonomy" id="1672016"/>
    <lineage>
        <taxon>Eukaryota</taxon>
        <taxon>Fungi</taxon>
        <taxon>Dikarya</taxon>
        <taxon>Basidiomycota</taxon>
        <taxon>Agaricomycotina</taxon>
        <taxon>Tremellomycetes</taxon>
        <taxon>Trichosporonales</taxon>
        <taxon>Trichosporonaceae</taxon>
        <taxon>Cutaneotrichosporon</taxon>
    </lineage>
</organism>
<keyword evidence="6" id="KW-1185">Reference proteome</keyword>
<reference evidence="5" key="2">
    <citation type="submission" date="2023-06" db="EMBL/GenBank/DDBJ databases">
        <authorList>
            <person name="Kobayashi Y."/>
            <person name="Kayamori A."/>
            <person name="Aoki K."/>
            <person name="Shiwa Y."/>
            <person name="Fujita N."/>
            <person name="Sugita T."/>
            <person name="Iwasaki W."/>
            <person name="Tanaka N."/>
            <person name="Takashima M."/>
        </authorList>
    </citation>
    <scope>NUCLEOTIDE SEQUENCE</scope>
    <source>
        <strain evidence="5">HIS016</strain>
    </source>
</reference>